<feature type="transmembrane region" description="Helical" evidence="3">
    <location>
        <begin position="427"/>
        <end position="444"/>
    </location>
</feature>
<dbReference type="SMART" id="SM00181">
    <property type="entry name" value="EGF"/>
    <property type="match status" value="3"/>
</dbReference>
<organism evidence="5 6">
    <name type="scientific">Leishmania mexicana (strain MHOM/GT/2001/U1103)</name>
    <dbReference type="NCBI Taxonomy" id="929439"/>
    <lineage>
        <taxon>Eukaryota</taxon>
        <taxon>Discoba</taxon>
        <taxon>Euglenozoa</taxon>
        <taxon>Kinetoplastea</taxon>
        <taxon>Metakinetoplastina</taxon>
        <taxon>Trypanosomatida</taxon>
        <taxon>Trypanosomatidae</taxon>
        <taxon>Leishmaniinae</taxon>
        <taxon>Leishmania</taxon>
    </lineage>
</organism>
<evidence type="ECO:0000256" key="2">
    <source>
        <dbReference type="SAM" id="MobiDB-lite"/>
    </source>
</evidence>
<feature type="transmembrane region" description="Helical" evidence="3">
    <location>
        <begin position="1584"/>
        <end position="1608"/>
    </location>
</feature>
<proteinExistence type="predicted"/>
<dbReference type="EMBL" id="FR799581">
    <property type="protein sequence ID" value="CBZ28610.1"/>
    <property type="molecule type" value="Genomic_DNA"/>
</dbReference>
<feature type="transmembrane region" description="Helical" evidence="3">
    <location>
        <begin position="349"/>
        <end position="369"/>
    </location>
</feature>
<feature type="transmembrane region" description="Helical" evidence="3">
    <location>
        <begin position="845"/>
        <end position="865"/>
    </location>
</feature>
<feature type="transmembrane region" description="Helical" evidence="3">
    <location>
        <begin position="45"/>
        <end position="63"/>
    </location>
</feature>
<dbReference type="PROSITE" id="PS01186">
    <property type="entry name" value="EGF_2"/>
    <property type="match status" value="1"/>
</dbReference>
<dbReference type="GeneID" id="13450362"/>
<keyword evidence="1" id="KW-1015">Disulfide bond</keyword>
<feature type="transmembrane region" description="Helical" evidence="3">
    <location>
        <begin position="1672"/>
        <end position="1693"/>
    </location>
</feature>
<evidence type="ECO:0000313" key="5">
    <source>
        <dbReference type="EMBL" id="CBZ28610.1"/>
    </source>
</evidence>
<evidence type="ECO:0000259" key="4">
    <source>
        <dbReference type="PROSITE" id="PS50026"/>
    </source>
</evidence>
<accession>E9B058</accession>
<keyword evidence="3" id="KW-0472">Membrane</keyword>
<feature type="compositionally biased region" description="Low complexity" evidence="2">
    <location>
        <begin position="757"/>
        <end position="773"/>
    </location>
</feature>
<keyword evidence="1" id="KW-0245">EGF-like domain</keyword>
<feature type="transmembrane region" description="Helical" evidence="3">
    <location>
        <begin position="1531"/>
        <end position="1551"/>
    </location>
</feature>
<feature type="transmembrane region" description="Helical" evidence="3">
    <location>
        <begin position="1699"/>
        <end position="1723"/>
    </location>
</feature>
<feature type="transmembrane region" description="Helical" evidence="3">
    <location>
        <begin position="381"/>
        <end position="406"/>
    </location>
</feature>
<dbReference type="PRINTS" id="PR00011">
    <property type="entry name" value="EGFLAMININ"/>
</dbReference>
<gene>
    <name evidence="5" type="ORF">LMXM_28_2380</name>
</gene>
<dbReference type="InterPro" id="IPR052108">
    <property type="entry name" value="MEGF/SIB"/>
</dbReference>
<evidence type="ECO:0000313" key="6">
    <source>
        <dbReference type="Proteomes" id="UP000007259"/>
    </source>
</evidence>
<evidence type="ECO:0000256" key="1">
    <source>
        <dbReference type="PROSITE-ProRule" id="PRU00076"/>
    </source>
</evidence>
<feature type="transmembrane region" description="Helical" evidence="3">
    <location>
        <begin position="1557"/>
        <end position="1577"/>
    </location>
</feature>
<keyword evidence="3" id="KW-0812">Transmembrane</keyword>
<feature type="disulfide bond" evidence="1">
    <location>
        <begin position="1028"/>
        <end position="1037"/>
    </location>
</feature>
<dbReference type="PROSITE" id="PS00022">
    <property type="entry name" value="EGF_1"/>
    <property type="match status" value="3"/>
</dbReference>
<dbReference type="PANTHER" id="PTHR24035:SF109">
    <property type="entry name" value="PROTEIN DRAPER"/>
    <property type="match status" value="1"/>
</dbReference>
<dbReference type="VEuPathDB" id="TriTrypDB:LmxM.28.2380"/>
<evidence type="ECO:0000256" key="3">
    <source>
        <dbReference type="SAM" id="Phobius"/>
    </source>
</evidence>
<dbReference type="PhylomeDB" id="E9B058"/>
<reference evidence="5 6" key="1">
    <citation type="journal article" date="2011" name="Genome Res.">
        <title>Chromosome and gene copy number variation allow major structural change between species and strains of Leishmania.</title>
        <authorList>
            <person name="Rogers M.B."/>
            <person name="Hilley J.D."/>
            <person name="Dickens N.J."/>
            <person name="Wilkes J."/>
            <person name="Bates P.A."/>
            <person name="Depledge D.P."/>
            <person name="Harris D."/>
            <person name="Her Y."/>
            <person name="Herzyk P."/>
            <person name="Imamura H."/>
            <person name="Otto T.D."/>
            <person name="Sanders M."/>
            <person name="Seeger K."/>
            <person name="Dujardin J.C."/>
            <person name="Berriman M."/>
            <person name="Smith D.F."/>
            <person name="Hertz-Fowler C."/>
            <person name="Mottram J.C."/>
        </authorList>
    </citation>
    <scope>NUCLEOTIDE SEQUENCE [LARGE SCALE GENOMIC DNA]</scope>
    <source>
        <strain evidence="5 6">MHOM/GT/2001/U1103</strain>
    </source>
</reference>
<feature type="transmembrane region" description="Helical" evidence="3">
    <location>
        <begin position="456"/>
        <end position="486"/>
    </location>
</feature>
<dbReference type="Proteomes" id="UP000007259">
    <property type="component" value="Chromosome 28"/>
</dbReference>
<feature type="transmembrane region" description="Helical" evidence="3">
    <location>
        <begin position="325"/>
        <end position="342"/>
    </location>
</feature>
<dbReference type="Gene3D" id="2.170.300.10">
    <property type="entry name" value="Tie2 ligand-binding domain superfamily"/>
    <property type="match status" value="1"/>
</dbReference>
<feature type="region of interest" description="Disordered" evidence="2">
    <location>
        <begin position="743"/>
        <end position="775"/>
    </location>
</feature>
<dbReference type="OrthoDB" id="260818at2759"/>
<dbReference type="PROSITE" id="PS50026">
    <property type="entry name" value="EGF_3"/>
    <property type="match status" value="1"/>
</dbReference>
<name>E9B058_LEIMU</name>
<dbReference type="SMART" id="SM00180">
    <property type="entry name" value="EGF_Lam"/>
    <property type="match status" value="2"/>
</dbReference>
<feature type="transmembrane region" description="Helical" evidence="3">
    <location>
        <begin position="1637"/>
        <end position="1660"/>
    </location>
</feature>
<dbReference type="OMA" id="MYCIALP"/>
<dbReference type="SUPFAM" id="SSF82866">
    <property type="entry name" value="Multidrug efflux transporter AcrB transmembrane domain"/>
    <property type="match status" value="2"/>
</dbReference>
<keyword evidence="3" id="KW-1133">Transmembrane helix</keyword>
<dbReference type="CDD" id="cd00055">
    <property type="entry name" value="EGF_Lam"/>
    <property type="match status" value="2"/>
</dbReference>
<sequence>MRIFSSRQKVYTTDTAPVNTSEDVGVEGKRYPTHTLGRFIVQHPAPMLLTLVLPFVFVVIGCAKIQSGLSYSLDDYQIRSTIGVRRDALRVNGVLNDWAFSLSGAYWLSDSVDLSHPRTSVQDTVELRAVVNLQDLMEYAKKVGWSSETRDAHANLLNPDLFTIYRTVEEHITSLDGYEGVCFTNDLHNGQINGIYPTCTPVSSVTQYIYPSWNGLEWLMNGSGTVFQLDYMQRLFANPSHGWFFDNNFSTLNQRALQLRSQYTFASSWSESKASYRERMKRFLPRAMHFVNSGQAVSLPFVEFYLGGGSSQDILMEIAGEREGYKVGVAAVICFLLSWWHCRTFIVGVYTAAEAAFAYMAAVGLYALIYGTLPLTTYSAIIWVLTFCMHGTLSFYDMFVFSGIMATKGRQNNLSVVQRLCVTMRRISVGVWVADALAILIFAINTTSLFSSVEQFSVFMIIALLWNMYCIALPTPALIVVHHLYFSNKRRNLQKQSDVLNDALLGCRRSGHLVRVLEVVQGNIADGERAYRMEEDLIHKRIGEGFGINKKRYGGPLDFVRQQVREGRDKVRAARRDIVGALHKAQKAKDSVLKGTDMRDGMGLPSFSLQDFLQVGNTNPFAEETGVGPDRLPLYYNPRMVLPSDLVHIPAVYVERSEDCWSGMCDALGLQARTNHGEVIPPRTYSLKNQGTSSAEASAFADRWREFGTRIGVEAASNSRSAELVPLAVRNAVRAQDPTKVVGPCARASRGTKKDGAASAAAAGGGASPRATGGPSGMGLGKLRYRLAHRADLPRVECCGLFGRVAGETAEQRMRRLMARKVKRDGYSLFELFVLRYYLPVIYSVRYALLALLLVLFTVMCMLGGRITVAGLPNTLLVDRTSIADTFAAMDDTFGQRGSCTFCGPYYRSLQDHRQATITDIAACSAEYGVQMNLYADSCGVCNGTDACVDCAGTAHGAAALDDCGGCAVAGSSSAAAPCTCPLTRDCQYCEWALGKGNAGGGSCSVACDASTCGSNGECDQYTGACVCDAGFTGAACDECEAWLLPAASNPGCTLECNAAMNSAACDCDESSGRCRSCPAGTRGYDCSQPLVDCSSHGTFNPATATCTCSSGWTGAYCNVSSVCNGRGVLLSAADSPTGSEMCGCLGHWRGGTCQLCDCTNGGMCNAVTGRCECVGAFTGPRCETCAANCTLRGACPDVSTPDYALWSVRTCIPNACSEADVQSETMCPACSPTQVAPVGECKAASKESCMSMPDCWWYTNDNVVPYCGMARQASDFTVLSCTCRYPKVWSGPTCGSCPAPAGATCLDDGTVLGCNGLAYTSPSSVVSIDSCGVCGGDGLCRGCDGVPGSGATYDACGVCGGNNACSSATAAMPMYVEYLFDLTQVPQILNNAAWCKVVASIAANIRRSDSTGSQMRTVVEDYLADDASYELTSLQDFYNYVKASGRLREAVFMLNYNGEPLMLRQLLYRVESTLATSQSSPLRVVAAYYWIYRDIITPFRPLAQASGITVYYTSTLFQPAVARVGALQSLWFAVGIGLAVTFVLLFTYYVSLTTAVAATIVAAIVCFGSLTVCAVFDWEVDAVLQVCISCTVPISVEYVVHFCSGYFDYLQTTTSHLFARDVTRRTAVQGALLRSAPAVCTSAVCVIVVSVMFSVSSLMPLRRAGQVSITLHLLVLLAGVLFTGAVAALGPMNVYQHWTLSAAICIVCAALAALAVLIMYGVHGVPGPHGSMILTR</sequence>
<protein>
    <submittedName>
        <fullName evidence="5">Subtilisin-like serine peptidase</fullName>
    </submittedName>
</protein>
<comment type="caution">
    <text evidence="1">Lacks conserved residue(s) required for the propagation of feature annotation.</text>
</comment>
<dbReference type="Gene3D" id="1.20.1640.10">
    <property type="entry name" value="Multidrug efflux transporter AcrB transmembrane domain"/>
    <property type="match status" value="1"/>
</dbReference>
<dbReference type="Pfam" id="PF23106">
    <property type="entry name" value="EGF_Teneurin"/>
    <property type="match status" value="1"/>
</dbReference>
<dbReference type="InterPro" id="IPR000742">
    <property type="entry name" value="EGF"/>
</dbReference>
<dbReference type="KEGG" id="lmi:LMXM_28_2380"/>
<feature type="domain" description="EGF-like" evidence="4">
    <location>
        <begin position="1005"/>
        <end position="1038"/>
    </location>
</feature>
<dbReference type="RefSeq" id="XP_003877080.1">
    <property type="nucleotide sequence ID" value="XM_003877031.1"/>
</dbReference>
<keyword evidence="6" id="KW-1185">Reference proteome</keyword>
<dbReference type="PANTHER" id="PTHR24035">
    <property type="entry name" value="MULTIPLE EPIDERMAL GROWTH FACTOR-LIKE DOMAINS PROTEIN"/>
    <property type="match status" value="1"/>
</dbReference>
<dbReference type="InterPro" id="IPR002049">
    <property type="entry name" value="LE_dom"/>
</dbReference>